<feature type="region of interest" description="Disordered" evidence="1">
    <location>
        <begin position="21"/>
        <end position="80"/>
    </location>
</feature>
<dbReference type="EMBL" id="VSRR010015768">
    <property type="protein sequence ID" value="MPC58530.1"/>
    <property type="molecule type" value="Genomic_DNA"/>
</dbReference>
<name>A0A5B7GE04_PORTR</name>
<comment type="caution">
    <text evidence="2">The sequence shown here is derived from an EMBL/GenBank/DDBJ whole genome shotgun (WGS) entry which is preliminary data.</text>
</comment>
<evidence type="ECO:0000313" key="3">
    <source>
        <dbReference type="Proteomes" id="UP000324222"/>
    </source>
</evidence>
<protein>
    <submittedName>
        <fullName evidence="2">Uncharacterized protein</fullName>
    </submittedName>
</protein>
<sequence>MPGADDWFSITHWVVYLPPTYGQSTRRSREGNGSASSPSSTSGGEDGWGVRGGSLHPRDAPGTTHRSGGLVVTKLRTFDP</sequence>
<evidence type="ECO:0000256" key="1">
    <source>
        <dbReference type="SAM" id="MobiDB-lite"/>
    </source>
</evidence>
<evidence type="ECO:0000313" key="2">
    <source>
        <dbReference type="EMBL" id="MPC58530.1"/>
    </source>
</evidence>
<feature type="compositionally biased region" description="Low complexity" evidence="1">
    <location>
        <begin position="31"/>
        <end position="43"/>
    </location>
</feature>
<reference evidence="2 3" key="1">
    <citation type="submission" date="2019-05" db="EMBL/GenBank/DDBJ databases">
        <title>Another draft genome of Portunus trituberculatus and its Hox gene families provides insights of decapod evolution.</title>
        <authorList>
            <person name="Jeong J.-H."/>
            <person name="Song I."/>
            <person name="Kim S."/>
            <person name="Choi T."/>
            <person name="Kim D."/>
            <person name="Ryu S."/>
            <person name="Kim W."/>
        </authorList>
    </citation>
    <scope>NUCLEOTIDE SEQUENCE [LARGE SCALE GENOMIC DNA]</scope>
    <source>
        <tissue evidence="2">Muscle</tissue>
    </source>
</reference>
<keyword evidence="3" id="KW-1185">Reference proteome</keyword>
<dbReference type="AlphaFoldDB" id="A0A5B7GE04"/>
<gene>
    <name evidence="2" type="ORF">E2C01_052536</name>
</gene>
<organism evidence="2 3">
    <name type="scientific">Portunus trituberculatus</name>
    <name type="common">Swimming crab</name>
    <name type="synonym">Neptunus trituberculatus</name>
    <dbReference type="NCBI Taxonomy" id="210409"/>
    <lineage>
        <taxon>Eukaryota</taxon>
        <taxon>Metazoa</taxon>
        <taxon>Ecdysozoa</taxon>
        <taxon>Arthropoda</taxon>
        <taxon>Crustacea</taxon>
        <taxon>Multicrustacea</taxon>
        <taxon>Malacostraca</taxon>
        <taxon>Eumalacostraca</taxon>
        <taxon>Eucarida</taxon>
        <taxon>Decapoda</taxon>
        <taxon>Pleocyemata</taxon>
        <taxon>Brachyura</taxon>
        <taxon>Eubrachyura</taxon>
        <taxon>Portunoidea</taxon>
        <taxon>Portunidae</taxon>
        <taxon>Portuninae</taxon>
        <taxon>Portunus</taxon>
    </lineage>
</organism>
<proteinExistence type="predicted"/>
<dbReference type="Proteomes" id="UP000324222">
    <property type="component" value="Unassembled WGS sequence"/>
</dbReference>
<accession>A0A5B7GE04</accession>